<dbReference type="RefSeq" id="XP_050509578.1">
    <property type="nucleotide sequence ID" value="XM_050653621.1"/>
</dbReference>
<dbReference type="Gene3D" id="3.40.50.1000">
    <property type="entry name" value="HAD superfamily/HAD-like"/>
    <property type="match status" value="1"/>
</dbReference>
<evidence type="ECO:0000313" key="3">
    <source>
        <dbReference type="EnsemblMetazoa" id="XP_050509578.1"/>
    </source>
</evidence>
<keyword evidence="1" id="KW-1133">Transmembrane helix</keyword>
<dbReference type="InterPro" id="IPR050365">
    <property type="entry name" value="TIM50"/>
</dbReference>
<dbReference type="CDD" id="cd07521">
    <property type="entry name" value="HAD_FCP1-like"/>
    <property type="match status" value="1"/>
</dbReference>
<evidence type="ECO:0000259" key="2">
    <source>
        <dbReference type="PROSITE" id="PS50969"/>
    </source>
</evidence>
<accession>A0ABM5KHG9</accession>
<dbReference type="SUPFAM" id="SSF56784">
    <property type="entry name" value="HAD-like"/>
    <property type="match status" value="1"/>
</dbReference>
<keyword evidence="4" id="KW-1185">Reference proteome</keyword>
<keyword evidence="1" id="KW-0496">Mitochondrion</keyword>
<feature type="transmembrane region" description="Helical" evidence="1">
    <location>
        <begin position="76"/>
        <end position="94"/>
    </location>
</feature>
<comment type="subcellular location">
    <subcellularLocation>
        <location evidence="1">Mitochondrion inner membrane</location>
        <topology evidence="1">Single-pass membrane protein</topology>
    </subcellularLocation>
</comment>
<proteinExistence type="inferred from homology"/>
<organism evidence="3 4">
    <name type="scientific">Diabrotica virgifera virgifera</name>
    <name type="common">western corn rootworm</name>
    <dbReference type="NCBI Taxonomy" id="50390"/>
    <lineage>
        <taxon>Eukaryota</taxon>
        <taxon>Metazoa</taxon>
        <taxon>Ecdysozoa</taxon>
        <taxon>Arthropoda</taxon>
        <taxon>Hexapoda</taxon>
        <taxon>Insecta</taxon>
        <taxon>Pterygota</taxon>
        <taxon>Neoptera</taxon>
        <taxon>Endopterygota</taxon>
        <taxon>Coleoptera</taxon>
        <taxon>Polyphaga</taxon>
        <taxon>Cucujiformia</taxon>
        <taxon>Chrysomeloidea</taxon>
        <taxon>Chrysomelidae</taxon>
        <taxon>Galerucinae</taxon>
        <taxon>Diabroticina</taxon>
        <taxon>Diabroticites</taxon>
        <taxon>Diabrotica</taxon>
    </lineage>
</organism>
<keyword evidence="1" id="KW-0812">Transmembrane</keyword>
<comment type="similarity">
    <text evidence="1">Belongs to the TIM50 family.</text>
</comment>
<keyword evidence="1" id="KW-0813">Transport</keyword>
<dbReference type="PROSITE" id="PS50969">
    <property type="entry name" value="FCP1"/>
    <property type="match status" value="1"/>
</dbReference>
<evidence type="ECO:0000313" key="4">
    <source>
        <dbReference type="Proteomes" id="UP001652700"/>
    </source>
</evidence>
<keyword evidence="1" id="KW-0653">Protein transport</keyword>
<dbReference type="Pfam" id="PF03031">
    <property type="entry name" value="NIF"/>
    <property type="match status" value="1"/>
</dbReference>
<dbReference type="InterPro" id="IPR023214">
    <property type="entry name" value="HAD_sf"/>
</dbReference>
<reference evidence="3" key="1">
    <citation type="submission" date="2025-05" db="UniProtKB">
        <authorList>
            <consortium name="EnsemblMetazoa"/>
        </authorList>
    </citation>
    <scope>IDENTIFICATION</scope>
</reference>
<dbReference type="EnsemblMetazoa" id="XM_050653621.1">
    <property type="protein sequence ID" value="XP_050509578.1"/>
    <property type="gene ID" value="LOC126886628"/>
</dbReference>
<dbReference type="GeneID" id="126886628"/>
<keyword evidence="1" id="KW-0811">Translocation</keyword>
<keyword evidence="1" id="KW-0472">Membrane</keyword>
<dbReference type="Proteomes" id="UP001652700">
    <property type="component" value="Unplaced"/>
</dbReference>
<comment type="subunit">
    <text evidence="1">Component of the TIM23 complex.</text>
</comment>
<dbReference type="SMART" id="SM00577">
    <property type="entry name" value="CPDc"/>
    <property type="match status" value="1"/>
</dbReference>
<feature type="domain" description="FCP1 homology" evidence="2">
    <location>
        <begin position="144"/>
        <end position="287"/>
    </location>
</feature>
<comment type="function">
    <text evidence="1">Essential component of the TIM23 complex, a complex that mediates the translocation of transit peptide-containing proteins across the mitochondrial inner membrane.</text>
</comment>
<name>A0ABM5KHG9_DIAVI</name>
<dbReference type="InterPro" id="IPR004274">
    <property type="entry name" value="FCP1_dom"/>
</dbReference>
<dbReference type="InterPro" id="IPR036412">
    <property type="entry name" value="HAD-like_sf"/>
</dbReference>
<keyword evidence="1" id="KW-0809">Transit peptide</keyword>
<protein>
    <recommendedName>
        <fullName evidence="1">Mitochondrial import inner membrane translocase subunit TIM50</fullName>
    </recommendedName>
</protein>
<evidence type="ECO:0000256" key="1">
    <source>
        <dbReference type="RuleBase" id="RU365079"/>
    </source>
</evidence>
<sequence>MWGTTKNLLSRNLKIIYANKHIQISPLNNIVLGRYLSSSTDKNEPNVTVIDRQYSEKDFAVKEAIHSKQTVRKLKVICALLGLSVTLLGTFVFIELQKSEEVGSEIPKWKFYIKRLLKQIEDVTLFIQEPSRDKLLPDPVKYPYYQPPYTLVLEFTDVMAHPDWTYRTGWRFKKRPGLDYLLENLVDLYEIVVFTAQPGMSIFPVIEAMDPKHLISYKLVRDSTHFVNGLHVKNLDKLNRDLSKVIVIDWNAESIKFHPDNHLNLDRWQGENDDTVLLDLTSFLKTIAHMEVEDVREVLKYYKQYDDPLTEFRKRQLQFYEDHKDNKQEHGGLSKTTPKFFSKLFNYLI</sequence>
<dbReference type="PANTHER" id="PTHR12210">
    <property type="entry name" value="DULLARD PROTEIN PHOSPHATASE"/>
    <property type="match status" value="1"/>
</dbReference>